<feature type="compositionally biased region" description="Gly residues" evidence="1">
    <location>
        <begin position="147"/>
        <end position="163"/>
    </location>
</feature>
<evidence type="ECO:0000313" key="3">
    <source>
        <dbReference type="Proteomes" id="UP000006591"/>
    </source>
</evidence>
<reference evidence="2" key="1">
    <citation type="submission" date="2015-04" db="UniProtKB">
        <authorList>
            <consortium name="EnsemblPlants"/>
        </authorList>
    </citation>
    <scope>IDENTIFICATION</scope>
    <source>
        <strain evidence="2">SL10</strain>
    </source>
</reference>
<organism evidence="2">
    <name type="scientific">Oryza nivara</name>
    <name type="common">Indian wild rice</name>
    <name type="synonym">Oryza sativa f. spontanea</name>
    <dbReference type="NCBI Taxonomy" id="4536"/>
    <lineage>
        <taxon>Eukaryota</taxon>
        <taxon>Viridiplantae</taxon>
        <taxon>Streptophyta</taxon>
        <taxon>Embryophyta</taxon>
        <taxon>Tracheophyta</taxon>
        <taxon>Spermatophyta</taxon>
        <taxon>Magnoliopsida</taxon>
        <taxon>Liliopsida</taxon>
        <taxon>Poales</taxon>
        <taxon>Poaceae</taxon>
        <taxon>BOP clade</taxon>
        <taxon>Oryzoideae</taxon>
        <taxon>Oryzeae</taxon>
        <taxon>Oryzinae</taxon>
        <taxon>Oryza</taxon>
    </lineage>
</organism>
<feature type="region of interest" description="Disordered" evidence="1">
    <location>
        <begin position="112"/>
        <end position="163"/>
    </location>
</feature>
<dbReference type="EnsemblPlants" id="ONIVA01G11350.1">
    <property type="protein sequence ID" value="ONIVA01G11350.1"/>
    <property type="gene ID" value="ONIVA01G11350"/>
</dbReference>
<keyword evidence="3" id="KW-1185">Reference proteome</keyword>
<feature type="compositionally biased region" description="Basic and acidic residues" evidence="1">
    <location>
        <begin position="59"/>
        <end position="74"/>
    </location>
</feature>
<reference evidence="2" key="2">
    <citation type="submission" date="2018-04" db="EMBL/GenBank/DDBJ databases">
        <title>OnivRS2 (Oryza nivara Reference Sequence Version 2).</title>
        <authorList>
            <person name="Zhang J."/>
            <person name="Kudrna D."/>
            <person name="Lee S."/>
            <person name="Talag J."/>
            <person name="Rajasekar S."/>
            <person name="Welchert J."/>
            <person name="Hsing Y.-I."/>
            <person name="Wing R.A."/>
        </authorList>
    </citation>
    <scope>NUCLEOTIDE SEQUENCE [LARGE SCALE GENOMIC DNA]</scope>
</reference>
<evidence type="ECO:0000313" key="2">
    <source>
        <dbReference type="EnsemblPlants" id="ONIVA01G11350.1"/>
    </source>
</evidence>
<dbReference type="HOGENOM" id="CLU_1629692_0_0_1"/>
<dbReference type="Gramene" id="ONIVA01G11350.1">
    <property type="protein sequence ID" value="ONIVA01G11350.1"/>
    <property type="gene ID" value="ONIVA01G11350"/>
</dbReference>
<feature type="region of interest" description="Disordered" evidence="1">
    <location>
        <begin position="1"/>
        <end position="74"/>
    </location>
</feature>
<sequence length="163" mass="17548">MDFIGSGGDEELGSGRQRLVESRRRRRESGVTAPISAKGVGEERGDVGRSGPTGGCESAGRRRWTETRRGPNRRDEWLETANAVAAEERRATAKQAMGAAWRRLGRWLGAAAARNRRSPARGRDGERRGEYGKGRGELGQFGKMREGGAGMDFTGSGGGEELG</sequence>
<proteinExistence type="predicted"/>
<name>A0A0E0FJ89_ORYNI</name>
<accession>A0A0E0FJ89</accession>
<dbReference type="Proteomes" id="UP000006591">
    <property type="component" value="Chromosome 1"/>
</dbReference>
<protein>
    <submittedName>
        <fullName evidence="2">Uncharacterized protein</fullName>
    </submittedName>
</protein>
<evidence type="ECO:0000256" key="1">
    <source>
        <dbReference type="SAM" id="MobiDB-lite"/>
    </source>
</evidence>
<dbReference type="AlphaFoldDB" id="A0A0E0FJ89"/>
<feature type="compositionally biased region" description="Basic and acidic residues" evidence="1">
    <location>
        <begin position="121"/>
        <end position="136"/>
    </location>
</feature>